<dbReference type="Proteomes" id="UP001173661">
    <property type="component" value="Unassembled WGS sequence"/>
</dbReference>
<accession>A0AAW7V391</accession>
<comment type="caution">
    <text evidence="1">The sequence shown here is derived from an EMBL/GenBank/DDBJ whole genome shotgun (WGS) entry which is preliminary data.</text>
</comment>
<name>A0AAW7V391_ECOLX</name>
<protein>
    <submittedName>
        <fullName evidence="1">DUF3102 domain-containing protein</fullName>
    </submittedName>
</protein>
<reference evidence="1" key="1">
    <citation type="submission" date="2023-07" db="EMBL/GenBank/DDBJ databases">
        <title>High risk of intestinal colonization with ESBL-producing Escherichia coli among soldiers of military contingents in specific geographic regions.</title>
        <authorList>
            <person name="Literacka E."/>
        </authorList>
    </citation>
    <scope>NUCLEOTIDE SEQUENCE</scope>
    <source>
        <strain evidence="1">66</strain>
    </source>
</reference>
<organism evidence="1 2">
    <name type="scientific">Escherichia coli</name>
    <dbReference type="NCBI Taxonomy" id="562"/>
    <lineage>
        <taxon>Bacteria</taxon>
        <taxon>Pseudomonadati</taxon>
        <taxon>Pseudomonadota</taxon>
        <taxon>Gammaproteobacteria</taxon>
        <taxon>Enterobacterales</taxon>
        <taxon>Enterobacteriaceae</taxon>
        <taxon>Escherichia</taxon>
    </lineage>
</organism>
<sequence>MGRTKSPINTELNADVPLSDDLNVSLNA</sequence>
<evidence type="ECO:0000313" key="2">
    <source>
        <dbReference type="Proteomes" id="UP001173661"/>
    </source>
</evidence>
<gene>
    <name evidence="1" type="ORF">Q2V20_27565</name>
</gene>
<evidence type="ECO:0000313" key="1">
    <source>
        <dbReference type="EMBL" id="MDO2577781.1"/>
    </source>
</evidence>
<feature type="non-terminal residue" evidence="1">
    <location>
        <position position="28"/>
    </location>
</feature>
<dbReference type="EMBL" id="JAUKXU010000118">
    <property type="protein sequence ID" value="MDO2577781.1"/>
    <property type="molecule type" value="Genomic_DNA"/>
</dbReference>
<proteinExistence type="predicted"/>
<dbReference type="AlphaFoldDB" id="A0AAW7V391"/>